<dbReference type="Proteomes" id="UP000618319">
    <property type="component" value="Unassembled WGS sequence"/>
</dbReference>
<protein>
    <recommendedName>
        <fullName evidence="1">DUF5675 domain-containing protein</fullName>
    </recommendedName>
</protein>
<proteinExistence type="predicted"/>
<evidence type="ECO:0000259" key="1">
    <source>
        <dbReference type="Pfam" id="PF18925"/>
    </source>
</evidence>
<comment type="caution">
    <text evidence="2">The sequence shown here is derived from an EMBL/GenBank/DDBJ whole genome shotgun (WGS) entry which is preliminary data.</text>
</comment>
<evidence type="ECO:0000313" key="2">
    <source>
        <dbReference type="EMBL" id="MBE8722689.1"/>
    </source>
</evidence>
<dbReference type="EMBL" id="PSKQ01000024">
    <property type="protein sequence ID" value="MBE8722689.1"/>
    <property type="molecule type" value="Genomic_DNA"/>
</dbReference>
<keyword evidence="3" id="KW-1185">Reference proteome</keyword>
<name>A0ABR9TCA2_9SPHI</name>
<dbReference type="RefSeq" id="WP_196939077.1">
    <property type="nucleotide sequence ID" value="NZ_MU158689.1"/>
</dbReference>
<dbReference type="InterPro" id="IPR043732">
    <property type="entry name" value="DUF5675"/>
</dbReference>
<sequence>MNTATLYLRRKYGEKGTNGTITYKGEHICHTIELPDRNNLRRLSCILEGRYKLEKKIYPKNGEQIGIPNVLGREAILIHAANNAERDLRGCIAPVTTLTGEGTGDHSRKALEKLKALVYSLWDMEAEVFLVIGEYADRQIRESAK</sequence>
<evidence type="ECO:0000313" key="3">
    <source>
        <dbReference type="Proteomes" id="UP000618319"/>
    </source>
</evidence>
<accession>A0ABR9TCA2</accession>
<gene>
    <name evidence="2" type="ORF">C4F40_18355</name>
</gene>
<reference evidence="2 3" key="1">
    <citation type="submission" date="2018-02" db="EMBL/GenBank/DDBJ databases">
        <title>Sphingobacterium KA21.</title>
        <authorList>
            <person name="Vasarhelyi B.M."/>
            <person name="Deshmukh S."/>
            <person name="Balint B."/>
            <person name="Kukolya J."/>
        </authorList>
    </citation>
    <scope>NUCLEOTIDE SEQUENCE [LARGE SCALE GENOMIC DNA]</scope>
    <source>
        <strain evidence="2 3">Ka21</strain>
    </source>
</reference>
<dbReference type="Pfam" id="PF18925">
    <property type="entry name" value="DUF5675"/>
    <property type="match status" value="1"/>
</dbReference>
<feature type="domain" description="DUF5675" evidence="1">
    <location>
        <begin position="8"/>
        <end position="118"/>
    </location>
</feature>
<organism evidence="2 3">
    <name type="scientific">Sphingobacterium pedocola</name>
    <dbReference type="NCBI Taxonomy" id="2082722"/>
    <lineage>
        <taxon>Bacteria</taxon>
        <taxon>Pseudomonadati</taxon>
        <taxon>Bacteroidota</taxon>
        <taxon>Sphingobacteriia</taxon>
        <taxon>Sphingobacteriales</taxon>
        <taxon>Sphingobacteriaceae</taxon>
        <taxon>Sphingobacterium</taxon>
    </lineage>
</organism>